<dbReference type="PROSITE" id="PS50966">
    <property type="entry name" value="ZF_SWIM"/>
    <property type="match status" value="1"/>
</dbReference>
<evidence type="ECO:0000313" key="4">
    <source>
        <dbReference type="Proteomes" id="UP001206925"/>
    </source>
</evidence>
<dbReference type="Proteomes" id="UP001206925">
    <property type="component" value="Unassembled WGS sequence"/>
</dbReference>
<dbReference type="AlphaFoldDB" id="A0AAD5CNS5"/>
<keyword evidence="1" id="KW-0863">Zinc-finger</keyword>
<name>A0AAD5CNS5_AMBAR</name>
<dbReference type="PANTHER" id="PTHR47718">
    <property type="entry name" value="OS01G0519700 PROTEIN"/>
    <property type="match status" value="1"/>
</dbReference>
<accession>A0AAD5CNS5</accession>
<keyword evidence="1" id="KW-0862">Zinc</keyword>
<evidence type="ECO:0000313" key="3">
    <source>
        <dbReference type="EMBL" id="KAI7745187.1"/>
    </source>
</evidence>
<keyword evidence="4" id="KW-1185">Reference proteome</keyword>
<dbReference type="Pfam" id="PF10551">
    <property type="entry name" value="MULE"/>
    <property type="match status" value="1"/>
</dbReference>
<keyword evidence="1" id="KW-0479">Metal-binding</keyword>
<dbReference type="GO" id="GO:0008270">
    <property type="term" value="F:zinc ion binding"/>
    <property type="evidence" value="ECO:0007669"/>
    <property type="project" value="UniProtKB-KW"/>
</dbReference>
<reference evidence="3" key="1">
    <citation type="submission" date="2022-06" db="EMBL/GenBank/DDBJ databases">
        <title>Uncovering the hologenomic basis of an extraordinary plant invasion.</title>
        <authorList>
            <person name="Bieker V.C."/>
            <person name="Martin M.D."/>
            <person name="Gilbert T."/>
            <person name="Hodgins K."/>
            <person name="Battlay P."/>
            <person name="Petersen B."/>
            <person name="Wilson J."/>
        </authorList>
    </citation>
    <scope>NUCLEOTIDE SEQUENCE</scope>
    <source>
        <strain evidence="3">AA19_3_7</strain>
        <tissue evidence="3">Leaf</tissue>
    </source>
</reference>
<protein>
    <recommendedName>
        <fullName evidence="2">SWIM-type domain-containing protein</fullName>
    </recommendedName>
</protein>
<dbReference type="InterPro" id="IPR007527">
    <property type="entry name" value="Znf_SWIM"/>
</dbReference>
<comment type="caution">
    <text evidence="3">The sequence shown here is derived from an EMBL/GenBank/DDBJ whole genome shotgun (WGS) entry which is preliminary data.</text>
</comment>
<evidence type="ECO:0000259" key="2">
    <source>
        <dbReference type="PROSITE" id="PS50966"/>
    </source>
</evidence>
<evidence type="ECO:0000256" key="1">
    <source>
        <dbReference type="PROSITE-ProRule" id="PRU00325"/>
    </source>
</evidence>
<sequence>MVSKSGQLSGQLMVKGVGWCRCGGGLPSVECFRGGFSVSDEVEARCLRSVRGGGECSSRWWVFEVRSVFELYAVFEQQRYNLIFVPFTGVDHNKQCVTFGVGLLFNETIESYKWLLQGFLKAHNSQPSLVLTNQDLAMRLSEKLQNTELTACIHRLVWNVYIKPSTFESRWQELLVTFGLEDHEWLSEMYEIRERWVLTYFRDIPMCCLMKTTSRCESSNVAFKVNSTNANTLVQFMHCYEARIDSQRYRQRLSEYKTSSTMFRAATDLTIEKHAFMLYSHAVFMEVRKEITKGMLCCYVSNTKQEDGLTVFYVTHLDRRCDLTYIYQVKFNGSDNTTVCSCMGFIRIGYLCRHAFCVYRMKNVESIPDHYIMDRWRRDVLPKKIFSIVGRYGVDTNPESILRNEVLELVSECVDVVRTDTESLDTLVEN</sequence>
<feature type="domain" description="SWIM-type" evidence="2">
    <location>
        <begin position="327"/>
        <end position="363"/>
    </location>
</feature>
<dbReference type="PANTHER" id="PTHR47718:SF12">
    <property type="entry name" value="PROTEIN FAR1-RELATED SEQUENCE"/>
    <property type="match status" value="1"/>
</dbReference>
<organism evidence="3 4">
    <name type="scientific">Ambrosia artemisiifolia</name>
    <name type="common">Common ragweed</name>
    <dbReference type="NCBI Taxonomy" id="4212"/>
    <lineage>
        <taxon>Eukaryota</taxon>
        <taxon>Viridiplantae</taxon>
        <taxon>Streptophyta</taxon>
        <taxon>Embryophyta</taxon>
        <taxon>Tracheophyta</taxon>
        <taxon>Spermatophyta</taxon>
        <taxon>Magnoliopsida</taxon>
        <taxon>eudicotyledons</taxon>
        <taxon>Gunneridae</taxon>
        <taxon>Pentapetalae</taxon>
        <taxon>asterids</taxon>
        <taxon>campanulids</taxon>
        <taxon>Asterales</taxon>
        <taxon>Asteraceae</taxon>
        <taxon>Asteroideae</taxon>
        <taxon>Heliantheae alliance</taxon>
        <taxon>Heliantheae</taxon>
        <taxon>Ambrosia</taxon>
    </lineage>
</organism>
<proteinExistence type="predicted"/>
<dbReference type="EMBL" id="JAMZMK010007327">
    <property type="protein sequence ID" value="KAI7745187.1"/>
    <property type="molecule type" value="Genomic_DNA"/>
</dbReference>
<dbReference type="InterPro" id="IPR018289">
    <property type="entry name" value="MULE_transposase_dom"/>
</dbReference>
<gene>
    <name evidence="3" type="ORF">M8C21_012513</name>
</gene>